<sequence length="259" mass="30436">IVYAMKYEALCSLSISRGIRPLIGASFYIKDKNIIESYLFTDSWSLNLLKNVLDVYEIIKIIIPEDMSMLEKRLDTIIECDLEGIERVFFSPQIDFIPDFQPDNFFIKSSIFSLIMVYNISNHSIKLKIHPRRMFISQESITDLDLVDKKISLYKIIKNTNTKMGERLLKDNIMQPLINLEEIEERHQLLLFLQENKIVKNNINTVLNTFIDIDQFLQDIENTYNDCNNKIKYLTSILKHKALLSDIDEIFNILKDIKN</sequence>
<dbReference type="SUPFAM" id="SSF48334">
    <property type="entry name" value="DNA repair protein MutS, domain III"/>
    <property type="match status" value="1"/>
</dbReference>
<feature type="domain" description="DNA mismatch repair protein MutS core" evidence="1">
    <location>
        <begin position="144"/>
        <end position="239"/>
    </location>
</feature>
<dbReference type="STRING" id="1358809.S7XGS0"/>
<comment type="caution">
    <text evidence="2">The sequence shown here is derived from an EMBL/GenBank/DDBJ whole genome shotgun (WGS) entry which is preliminary data.</text>
</comment>
<feature type="non-terminal residue" evidence="2">
    <location>
        <position position="259"/>
    </location>
</feature>
<name>S7XGS0_SPRLO</name>
<dbReference type="Gene3D" id="1.10.1420.10">
    <property type="match status" value="1"/>
</dbReference>
<dbReference type="GO" id="GO:0030983">
    <property type="term" value="F:mismatched DNA binding"/>
    <property type="evidence" value="ECO:0007669"/>
    <property type="project" value="InterPro"/>
</dbReference>
<dbReference type="InterPro" id="IPR045076">
    <property type="entry name" value="MutS"/>
</dbReference>
<proteinExistence type="predicted"/>
<dbReference type="OrthoDB" id="276261at2759"/>
<protein>
    <submittedName>
        <fullName evidence="2">MUTS DNA mismatch repair protein-like protein</fullName>
    </submittedName>
</protein>
<dbReference type="GO" id="GO:0006298">
    <property type="term" value="P:mismatch repair"/>
    <property type="evidence" value="ECO:0007669"/>
    <property type="project" value="InterPro"/>
</dbReference>
<dbReference type="GO" id="GO:0005524">
    <property type="term" value="F:ATP binding"/>
    <property type="evidence" value="ECO:0007669"/>
    <property type="project" value="InterPro"/>
</dbReference>
<gene>
    <name evidence="2" type="ORF">SLOPH_1371</name>
</gene>
<dbReference type="PANTHER" id="PTHR11361">
    <property type="entry name" value="DNA MISMATCH REPAIR PROTEIN MUTS FAMILY MEMBER"/>
    <property type="match status" value="1"/>
</dbReference>
<evidence type="ECO:0000259" key="1">
    <source>
        <dbReference type="Pfam" id="PF05192"/>
    </source>
</evidence>
<reference evidence="3" key="1">
    <citation type="journal article" date="2013" name="PLoS Genet.">
        <title>The genome of Spraguea lophii and the basis of host-microsporidian interactions.</title>
        <authorList>
            <person name="Campbell S.E."/>
            <person name="Williams T.A."/>
            <person name="Yousuf A."/>
            <person name="Soanes D.M."/>
            <person name="Paszkiewicz K.H."/>
            <person name="Williams B.A.P."/>
        </authorList>
    </citation>
    <scope>NUCLEOTIDE SEQUENCE [LARGE SCALE GENOMIC DNA]</scope>
    <source>
        <strain evidence="3">42_110</strain>
    </source>
</reference>
<dbReference type="InterPro" id="IPR007696">
    <property type="entry name" value="DNA_mismatch_repair_MutS_core"/>
</dbReference>
<dbReference type="PANTHER" id="PTHR11361:SF34">
    <property type="entry name" value="DNA MISMATCH REPAIR PROTEIN MSH1, MITOCHONDRIAL"/>
    <property type="match status" value="1"/>
</dbReference>
<evidence type="ECO:0000313" key="3">
    <source>
        <dbReference type="Proteomes" id="UP000014978"/>
    </source>
</evidence>
<dbReference type="InterPro" id="IPR036187">
    <property type="entry name" value="DNA_mismatch_repair_MutS_sf"/>
</dbReference>
<dbReference type="VEuPathDB" id="MicrosporidiaDB:SLOPH_1371"/>
<accession>S7XGS0</accession>
<dbReference type="GO" id="GO:0005634">
    <property type="term" value="C:nucleus"/>
    <property type="evidence" value="ECO:0007669"/>
    <property type="project" value="TreeGrafter"/>
</dbReference>
<evidence type="ECO:0000313" key="2">
    <source>
        <dbReference type="EMBL" id="EPR78229.1"/>
    </source>
</evidence>
<dbReference type="Pfam" id="PF05192">
    <property type="entry name" value="MutS_III"/>
    <property type="match status" value="1"/>
</dbReference>
<keyword evidence="3" id="KW-1185">Reference proteome</keyword>
<feature type="non-terminal residue" evidence="2">
    <location>
        <position position="1"/>
    </location>
</feature>
<dbReference type="GO" id="GO:0140664">
    <property type="term" value="F:ATP-dependent DNA damage sensor activity"/>
    <property type="evidence" value="ECO:0007669"/>
    <property type="project" value="InterPro"/>
</dbReference>
<dbReference type="AlphaFoldDB" id="S7XGS0"/>
<dbReference type="Proteomes" id="UP000014978">
    <property type="component" value="Unassembled WGS sequence"/>
</dbReference>
<dbReference type="EMBL" id="ATCN01000928">
    <property type="protein sequence ID" value="EPR78229.1"/>
    <property type="molecule type" value="Genomic_DNA"/>
</dbReference>
<organism evidence="2 3">
    <name type="scientific">Spraguea lophii (strain 42_110)</name>
    <name type="common">Microsporidian parasite</name>
    <dbReference type="NCBI Taxonomy" id="1358809"/>
    <lineage>
        <taxon>Eukaryota</taxon>
        <taxon>Fungi</taxon>
        <taxon>Fungi incertae sedis</taxon>
        <taxon>Microsporidia</taxon>
        <taxon>Spragueidae</taxon>
        <taxon>Spraguea</taxon>
    </lineage>
</organism>
<dbReference type="HOGENOM" id="CLU_1075889_0_0_1"/>
<dbReference type="InParanoid" id="S7XGS0"/>